<proteinExistence type="predicted"/>
<dbReference type="Proteomes" id="UP001234297">
    <property type="component" value="Chromosome 7"/>
</dbReference>
<accession>A0ACC2L667</accession>
<keyword evidence="2" id="KW-1185">Reference proteome</keyword>
<dbReference type="EMBL" id="CM056815">
    <property type="protein sequence ID" value="KAJ8628962.1"/>
    <property type="molecule type" value="Genomic_DNA"/>
</dbReference>
<evidence type="ECO:0000313" key="2">
    <source>
        <dbReference type="Proteomes" id="UP001234297"/>
    </source>
</evidence>
<organism evidence="1 2">
    <name type="scientific">Persea americana</name>
    <name type="common">Avocado</name>
    <dbReference type="NCBI Taxonomy" id="3435"/>
    <lineage>
        <taxon>Eukaryota</taxon>
        <taxon>Viridiplantae</taxon>
        <taxon>Streptophyta</taxon>
        <taxon>Embryophyta</taxon>
        <taxon>Tracheophyta</taxon>
        <taxon>Spermatophyta</taxon>
        <taxon>Magnoliopsida</taxon>
        <taxon>Magnoliidae</taxon>
        <taxon>Laurales</taxon>
        <taxon>Lauraceae</taxon>
        <taxon>Persea</taxon>
    </lineage>
</organism>
<evidence type="ECO:0000313" key="1">
    <source>
        <dbReference type="EMBL" id="KAJ8628962.1"/>
    </source>
</evidence>
<protein>
    <submittedName>
        <fullName evidence="1">Uncharacterized protein</fullName>
    </submittedName>
</protein>
<name>A0ACC2L667_PERAE</name>
<gene>
    <name evidence="1" type="ORF">MRB53_022285</name>
</gene>
<reference evidence="1 2" key="1">
    <citation type="journal article" date="2022" name="Hortic Res">
        <title>A haplotype resolved chromosomal level avocado genome allows analysis of novel avocado genes.</title>
        <authorList>
            <person name="Nath O."/>
            <person name="Fletcher S.J."/>
            <person name="Hayward A."/>
            <person name="Shaw L.M."/>
            <person name="Masouleh A.K."/>
            <person name="Furtado A."/>
            <person name="Henry R.J."/>
            <person name="Mitter N."/>
        </authorList>
    </citation>
    <scope>NUCLEOTIDE SEQUENCE [LARGE SCALE GENOMIC DNA]</scope>
    <source>
        <strain evidence="2">cv. Hass</strain>
    </source>
</reference>
<comment type="caution">
    <text evidence="1">The sequence shown here is derived from an EMBL/GenBank/DDBJ whole genome shotgun (WGS) entry which is preliminary data.</text>
</comment>
<sequence length="94" mass="10321">MYMPMSMLPQPPTHAAPKADLIINRVYYGTTENIAKPQDISSSGGYRRTKLESLGSYLWKILAKSEPSNMKRCKMGVAANGPTILGDENNSMAN</sequence>